<organism evidence="2">
    <name type="scientific">Histophilus somni</name>
    <name type="common">Haemophilus somnus</name>
    <dbReference type="NCBI Taxonomy" id="731"/>
    <lineage>
        <taxon>Bacteria</taxon>
        <taxon>Pseudomonadati</taxon>
        <taxon>Pseudomonadota</taxon>
        <taxon>Gammaproteobacteria</taxon>
        <taxon>Pasteurellales</taxon>
        <taxon>Pasteurellaceae</taxon>
        <taxon>Histophilus</taxon>
    </lineage>
</organism>
<evidence type="ECO:0000313" key="4">
    <source>
        <dbReference type="Proteomes" id="UP000297565"/>
    </source>
</evidence>
<gene>
    <name evidence="3" type="ORF">E2R48_10280</name>
    <name evidence="2" type="ORF">ICEHS1_69</name>
</gene>
<evidence type="ECO:0000256" key="1">
    <source>
        <dbReference type="SAM" id="Phobius"/>
    </source>
</evidence>
<keyword evidence="1" id="KW-0812">Transmembrane</keyword>
<evidence type="ECO:0000313" key="3">
    <source>
        <dbReference type="EMBL" id="TEW26655.1"/>
    </source>
</evidence>
<reference evidence="3 4" key="2">
    <citation type="submission" date="2019-03" db="EMBL/GenBank/DDBJ databases">
        <title>Horizontal Gene Transfer Machinery in Histophilus somni.</title>
        <authorList>
            <person name="Mostafa Nazari M."/>
            <person name="Liljebjelke K."/>
        </authorList>
    </citation>
    <scope>NUCLEOTIDE SEQUENCE [LARGE SCALE GENOMIC DNA]</scope>
    <source>
        <strain evidence="3 4">UOC-EPH-KLM-04</strain>
    </source>
</reference>
<protein>
    <submittedName>
        <fullName evidence="3">DUF1304 domain-containing protein</fullName>
    </submittedName>
</protein>
<dbReference type="PANTHER" id="PTHR38446:SF1">
    <property type="entry name" value="BLL0914 PROTEIN"/>
    <property type="match status" value="1"/>
</dbReference>
<name>A0A2K9VRN3_HISSO</name>
<reference evidence="2" key="1">
    <citation type="submission" date="2017-05" db="EMBL/GenBank/DDBJ databases">
        <title>ICEHs1, an integrative conjugative element from clinical isolates of Histophilus somni confers metal and antimicrobial resistance.</title>
        <authorList>
            <person name="Bhatt K."/>
            <person name="Rawlyk N."/>
            <person name="Potter A."/>
            <person name="Liljebjelke K."/>
        </authorList>
    </citation>
    <scope>NUCLEOTIDE SEQUENCE</scope>
    <source>
        <strain evidence="2">AVI 1</strain>
    </source>
</reference>
<dbReference type="Proteomes" id="UP000297565">
    <property type="component" value="Unassembled WGS sequence"/>
</dbReference>
<feature type="transmembrane region" description="Helical" evidence="1">
    <location>
        <begin position="79"/>
        <end position="98"/>
    </location>
</feature>
<sequence length="123" mass="13799">MKFLATFLVLVVILEHFFIMILEMFMIPSRLAKKSFGLSDDFMAQKQVQTLFSNQGLYNGFLATGLLWAYFIAPQIVQFQASILFLSFVLIAGLWGAYTSNKAILIKQGLPALLAILILCLSQ</sequence>
<dbReference type="RefSeq" id="WP_006248864.1">
    <property type="nucleotide sequence ID" value="NZ_LQGD01000070.1"/>
</dbReference>
<proteinExistence type="predicted"/>
<dbReference type="Pfam" id="PF06993">
    <property type="entry name" value="DUF1304"/>
    <property type="match status" value="1"/>
</dbReference>
<dbReference type="InterPro" id="IPR009732">
    <property type="entry name" value="DUF1304"/>
</dbReference>
<dbReference type="EMBL" id="SNRV01000052">
    <property type="protein sequence ID" value="TEW26655.1"/>
    <property type="molecule type" value="Genomic_DNA"/>
</dbReference>
<keyword evidence="1" id="KW-1133">Transmembrane helix</keyword>
<evidence type="ECO:0000313" key="2">
    <source>
        <dbReference type="EMBL" id="AUV65125.1"/>
    </source>
</evidence>
<dbReference type="AlphaFoldDB" id="A0A2K9VRN3"/>
<dbReference type="EMBL" id="MF136609">
    <property type="protein sequence ID" value="AUV65125.1"/>
    <property type="molecule type" value="Genomic_DNA"/>
</dbReference>
<dbReference type="PANTHER" id="PTHR38446">
    <property type="entry name" value="BLL0914 PROTEIN"/>
    <property type="match status" value="1"/>
</dbReference>
<accession>A0A2K9VRN3</accession>
<feature type="transmembrane region" description="Helical" evidence="1">
    <location>
        <begin position="56"/>
        <end position="72"/>
    </location>
</feature>
<keyword evidence="1" id="KW-0472">Membrane</keyword>